<accession>A0A9X1YJA7</accession>
<dbReference type="GO" id="GO:0004735">
    <property type="term" value="F:pyrroline-5-carboxylate reductase activity"/>
    <property type="evidence" value="ECO:0007669"/>
    <property type="project" value="UniProtKB-UniRule"/>
</dbReference>
<evidence type="ECO:0000259" key="8">
    <source>
        <dbReference type="Pfam" id="PF03807"/>
    </source>
</evidence>
<dbReference type="Gene3D" id="3.40.50.720">
    <property type="entry name" value="NAD(P)-binding Rossmann-like Domain"/>
    <property type="match status" value="1"/>
</dbReference>
<dbReference type="InterPro" id="IPR000304">
    <property type="entry name" value="Pyrroline-COOH_reductase"/>
</dbReference>
<dbReference type="Proteomes" id="UP001139353">
    <property type="component" value="Unassembled WGS sequence"/>
</dbReference>
<name>A0A9X1YJA7_9BURK</name>
<keyword evidence="11" id="KW-1185">Reference proteome</keyword>
<comment type="catalytic activity">
    <reaction evidence="4">
        <text>L-proline + NAD(+) = (S)-1-pyrroline-5-carboxylate + NADH + 2 H(+)</text>
        <dbReference type="Rhea" id="RHEA:14105"/>
        <dbReference type="ChEBI" id="CHEBI:15378"/>
        <dbReference type="ChEBI" id="CHEBI:17388"/>
        <dbReference type="ChEBI" id="CHEBI:57540"/>
        <dbReference type="ChEBI" id="CHEBI:57945"/>
        <dbReference type="ChEBI" id="CHEBI:60039"/>
        <dbReference type="EC" id="1.5.1.2"/>
    </reaction>
</comment>
<feature type="binding site" evidence="6">
    <location>
        <begin position="86"/>
        <end position="89"/>
    </location>
    <ligand>
        <name>NADP(+)</name>
        <dbReference type="ChEBI" id="CHEBI:58349"/>
    </ligand>
</feature>
<dbReference type="NCBIfam" id="TIGR00112">
    <property type="entry name" value="proC"/>
    <property type="match status" value="1"/>
</dbReference>
<dbReference type="InterPro" id="IPR008927">
    <property type="entry name" value="6-PGluconate_DH-like_C_sf"/>
</dbReference>
<dbReference type="EMBL" id="JAJLJH010000005">
    <property type="protein sequence ID" value="MCK9687564.1"/>
    <property type="molecule type" value="Genomic_DNA"/>
</dbReference>
<comment type="pathway">
    <text evidence="4 7">Amino-acid biosynthesis; L-proline biosynthesis; L-proline from L-glutamate 5-semialdehyde: step 1/1.</text>
</comment>
<dbReference type="RefSeq" id="WP_275683818.1">
    <property type="nucleotide sequence ID" value="NZ_JAJLJH010000005.1"/>
</dbReference>
<keyword evidence="4" id="KW-0963">Cytoplasm</keyword>
<protein>
    <recommendedName>
        <fullName evidence="4 5">Pyrroline-5-carboxylate reductase</fullName>
        <shortName evidence="4">P5C reductase</shortName>
        <shortName evidence="4">P5CR</shortName>
        <ecNumber evidence="4 5">1.5.1.2</ecNumber>
    </recommendedName>
    <alternativeName>
        <fullName evidence="4">PCA reductase</fullName>
    </alternativeName>
</protein>
<evidence type="ECO:0000256" key="1">
    <source>
        <dbReference type="ARBA" id="ARBA00005525"/>
    </source>
</evidence>
<dbReference type="GO" id="GO:0005737">
    <property type="term" value="C:cytoplasm"/>
    <property type="evidence" value="ECO:0007669"/>
    <property type="project" value="UniProtKB-SubCell"/>
</dbReference>
<comment type="subcellular location">
    <subcellularLocation>
        <location evidence="4">Cytoplasm</location>
    </subcellularLocation>
</comment>
<comment type="caution">
    <text evidence="10">The sequence shown here is derived from an EMBL/GenBank/DDBJ whole genome shotgun (WGS) entry which is preliminary data.</text>
</comment>
<proteinExistence type="inferred from homology"/>
<keyword evidence="4 7" id="KW-0028">Amino-acid biosynthesis</keyword>
<comment type="function">
    <text evidence="4">Catalyzes the reduction of 1-pyrroline-5-carboxylate (PCA) to L-proline.</text>
</comment>
<dbReference type="SUPFAM" id="SSF51735">
    <property type="entry name" value="NAD(P)-binding Rossmann-fold domains"/>
    <property type="match status" value="1"/>
</dbReference>
<evidence type="ECO:0000313" key="11">
    <source>
        <dbReference type="Proteomes" id="UP001139353"/>
    </source>
</evidence>
<keyword evidence="4 7" id="KW-0641">Proline biosynthesis</keyword>
<dbReference type="Gene3D" id="1.10.3730.10">
    <property type="entry name" value="ProC C-terminal domain-like"/>
    <property type="match status" value="1"/>
</dbReference>
<reference evidence="10" key="1">
    <citation type="submission" date="2021-11" db="EMBL/GenBank/DDBJ databases">
        <title>BS-T2-15 a new species belonging to the Comamonadaceae family isolated from the soil of a French oak forest.</title>
        <authorList>
            <person name="Mieszkin S."/>
            <person name="Alain K."/>
        </authorList>
    </citation>
    <scope>NUCLEOTIDE SEQUENCE</scope>
    <source>
        <strain evidence="10">BS-T2-15</strain>
    </source>
</reference>
<dbReference type="PROSITE" id="PS00521">
    <property type="entry name" value="P5CR"/>
    <property type="match status" value="1"/>
</dbReference>
<evidence type="ECO:0000259" key="9">
    <source>
        <dbReference type="Pfam" id="PF14748"/>
    </source>
</evidence>
<dbReference type="SUPFAM" id="SSF48179">
    <property type="entry name" value="6-phosphogluconate dehydrogenase C-terminal domain-like"/>
    <property type="match status" value="1"/>
</dbReference>
<feature type="domain" description="Pyrroline-5-carboxylate reductase dimerisation" evidence="9">
    <location>
        <begin position="177"/>
        <end position="281"/>
    </location>
</feature>
<feature type="domain" description="Pyrroline-5-carboxylate reductase catalytic N-terminal" evidence="8">
    <location>
        <begin position="22"/>
        <end position="111"/>
    </location>
</feature>
<keyword evidence="2 4" id="KW-0521">NADP</keyword>
<organism evidence="10 11">
    <name type="scientific">Scleromatobacter humisilvae</name>
    <dbReference type="NCBI Taxonomy" id="2897159"/>
    <lineage>
        <taxon>Bacteria</taxon>
        <taxon>Pseudomonadati</taxon>
        <taxon>Pseudomonadota</taxon>
        <taxon>Betaproteobacteria</taxon>
        <taxon>Burkholderiales</taxon>
        <taxon>Sphaerotilaceae</taxon>
        <taxon>Scleromatobacter</taxon>
    </lineage>
</organism>
<evidence type="ECO:0000256" key="6">
    <source>
        <dbReference type="PIRSR" id="PIRSR000193-1"/>
    </source>
</evidence>
<dbReference type="FunFam" id="1.10.3730.10:FF:000001">
    <property type="entry name" value="Pyrroline-5-carboxylate reductase"/>
    <property type="match status" value="1"/>
</dbReference>
<dbReference type="GO" id="GO:0055129">
    <property type="term" value="P:L-proline biosynthetic process"/>
    <property type="evidence" value="ECO:0007669"/>
    <property type="project" value="UniProtKB-UniRule"/>
</dbReference>
<evidence type="ECO:0000256" key="2">
    <source>
        <dbReference type="ARBA" id="ARBA00022857"/>
    </source>
</evidence>
<dbReference type="PANTHER" id="PTHR11645">
    <property type="entry name" value="PYRROLINE-5-CARBOXYLATE REDUCTASE"/>
    <property type="match status" value="1"/>
</dbReference>
<dbReference type="HAMAP" id="MF_01925">
    <property type="entry name" value="P5C_reductase"/>
    <property type="match status" value="1"/>
</dbReference>
<dbReference type="InterPro" id="IPR028939">
    <property type="entry name" value="P5C_Rdtase_cat_N"/>
</dbReference>
<dbReference type="InterPro" id="IPR029036">
    <property type="entry name" value="P5CR_dimer"/>
</dbReference>
<dbReference type="PANTHER" id="PTHR11645:SF0">
    <property type="entry name" value="PYRROLINE-5-CARBOXYLATE REDUCTASE 3"/>
    <property type="match status" value="1"/>
</dbReference>
<dbReference type="Pfam" id="PF14748">
    <property type="entry name" value="P5CR_dimer"/>
    <property type="match status" value="1"/>
</dbReference>
<evidence type="ECO:0000313" key="10">
    <source>
        <dbReference type="EMBL" id="MCK9687564.1"/>
    </source>
</evidence>
<dbReference type="PIRSF" id="PIRSF000193">
    <property type="entry name" value="Pyrrol-5-carb_rd"/>
    <property type="match status" value="1"/>
</dbReference>
<dbReference type="EC" id="1.5.1.2" evidence="4 5"/>
<comment type="catalytic activity">
    <reaction evidence="4 7">
        <text>L-proline + NADP(+) = (S)-1-pyrroline-5-carboxylate + NADPH + 2 H(+)</text>
        <dbReference type="Rhea" id="RHEA:14109"/>
        <dbReference type="ChEBI" id="CHEBI:15378"/>
        <dbReference type="ChEBI" id="CHEBI:17388"/>
        <dbReference type="ChEBI" id="CHEBI:57783"/>
        <dbReference type="ChEBI" id="CHEBI:58349"/>
        <dbReference type="ChEBI" id="CHEBI:60039"/>
        <dbReference type="EC" id="1.5.1.2"/>
    </reaction>
</comment>
<dbReference type="AlphaFoldDB" id="A0A9X1YJA7"/>
<evidence type="ECO:0000256" key="3">
    <source>
        <dbReference type="ARBA" id="ARBA00023002"/>
    </source>
</evidence>
<evidence type="ECO:0000256" key="7">
    <source>
        <dbReference type="RuleBase" id="RU003903"/>
    </source>
</evidence>
<evidence type="ECO:0000256" key="4">
    <source>
        <dbReference type="HAMAP-Rule" id="MF_01925"/>
    </source>
</evidence>
<gene>
    <name evidence="4 10" type="primary">proC</name>
    <name evidence="10" type="ORF">LPC04_17815</name>
</gene>
<keyword evidence="3 4" id="KW-0560">Oxidoreductase</keyword>
<comment type="similarity">
    <text evidence="1 4 7">Belongs to the pyrroline-5-carboxylate reductase family.</text>
</comment>
<dbReference type="InterPro" id="IPR053790">
    <property type="entry name" value="P5CR-like_CS"/>
</dbReference>
<dbReference type="Pfam" id="PF03807">
    <property type="entry name" value="F420_oxidored"/>
    <property type="match status" value="1"/>
</dbReference>
<evidence type="ECO:0000256" key="5">
    <source>
        <dbReference type="NCBIfam" id="TIGR00112"/>
    </source>
</evidence>
<sequence length="287" mass="28838">MNSNTQSAPLPGPSGASTAPLLAFVGGGNMAGAILGGLIAAGHPPSRVVVVEPHAPQADIVREKFGVRVEAAGGAALAGADIVVWAVKPQVFLEAAAPCAPFVGGALHLSVMAGIRSDAIARATGSDRVVRAMPNTPALIGEGIAGLFARAAVSADDRAAIERVLAPTGETLWVAQESDLDAVTALSGSGPAYVFFFIEAMMQAAADMGLSPGQGRRLAQATFKGATSLARASDESPETLRSRVTSKGGTTYAAIASMEAAGVKPAIVQALRAAQARAKELGDEFGG</sequence>
<dbReference type="InterPro" id="IPR036291">
    <property type="entry name" value="NAD(P)-bd_dom_sf"/>
</dbReference>